<feature type="non-terminal residue" evidence="1">
    <location>
        <position position="204"/>
    </location>
</feature>
<dbReference type="AlphaFoldDB" id="X0V9W2"/>
<gene>
    <name evidence="1" type="ORF">S01H1_59644</name>
</gene>
<comment type="caution">
    <text evidence="1">The sequence shown here is derived from an EMBL/GenBank/DDBJ whole genome shotgun (WGS) entry which is preliminary data.</text>
</comment>
<accession>X0V9W2</accession>
<reference evidence="1" key="1">
    <citation type="journal article" date="2014" name="Front. Microbiol.">
        <title>High frequency of phylogenetically diverse reductive dehalogenase-homologous genes in deep subseafloor sedimentary metagenomes.</title>
        <authorList>
            <person name="Kawai M."/>
            <person name="Futagami T."/>
            <person name="Toyoda A."/>
            <person name="Takaki Y."/>
            <person name="Nishi S."/>
            <person name="Hori S."/>
            <person name="Arai W."/>
            <person name="Tsubouchi T."/>
            <person name="Morono Y."/>
            <person name="Uchiyama I."/>
            <person name="Ito T."/>
            <person name="Fujiyama A."/>
            <person name="Inagaki F."/>
            <person name="Takami H."/>
        </authorList>
    </citation>
    <scope>NUCLEOTIDE SEQUENCE</scope>
    <source>
        <strain evidence="1">Expedition CK06-06</strain>
    </source>
</reference>
<proteinExistence type="predicted"/>
<protein>
    <submittedName>
        <fullName evidence="1">Uncharacterized protein</fullName>
    </submittedName>
</protein>
<dbReference type="EMBL" id="BARS01039022">
    <property type="protein sequence ID" value="GAG14924.1"/>
    <property type="molecule type" value="Genomic_DNA"/>
</dbReference>
<evidence type="ECO:0000313" key="1">
    <source>
        <dbReference type="EMBL" id="GAG14924.1"/>
    </source>
</evidence>
<organism evidence="1">
    <name type="scientific">marine sediment metagenome</name>
    <dbReference type="NCBI Taxonomy" id="412755"/>
    <lineage>
        <taxon>unclassified sequences</taxon>
        <taxon>metagenomes</taxon>
        <taxon>ecological metagenomes</taxon>
    </lineage>
</organism>
<sequence length="204" mass="22778">MFHKTTLAGGWNNLANPEELKSDQVKQTENYELLGDNNLTKRKDPAEYGIKSGGGTDLNEVLALIFTQTLLQISPPMYPIRKLSGMTGDYVMLYCGIVNPSDFVVYLVYETATTWATVQIDIDGIEYFSDGANTSYLEFTIGDDKIIITDTYEDSKVIPHYVKIDADGELITGIFSIKSPKNRATFLPVTKYTASEFEEDPNDV</sequence>
<name>X0V9W2_9ZZZZ</name>